<dbReference type="Gene3D" id="3.40.960.10">
    <property type="entry name" value="VSR Endonuclease"/>
    <property type="match status" value="1"/>
</dbReference>
<accession>A0AAU6Q2I1</accession>
<reference evidence="2" key="1">
    <citation type="submission" date="2024-03" db="EMBL/GenBank/DDBJ databases">
        <title>Deinococcus weizhi sp. nov., isolated from human skin.</title>
        <authorList>
            <person name="Wei Z."/>
            <person name="Tian F."/>
            <person name="Yang C."/>
            <person name="Xin L.T."/>
            <person name="Wen Z.J."/>
            <person name="Lan K.C."/>
            <person name="Yu L."/>
            <person name="Zhe W."/>
            <person name="Dan F.D."/>
            <person name="Jun W."/>
            <person name="Rui Z."/>
            <person name="Yong X.J."/>
            <person name="Ting Y."/>
            <person name="Wei X."/>
            <person name="Xu Z.G."/>
            <person name="Xin Z."/>
            <person name="Dong F.G."/>
            <person name="Ni X.M."/>
            <person name="Zheng M.G."/>
            <person name="Chun Y."/>
            <person name="Qian W.X."/>
        </authorList>
    </citation>
    <scope>NUCLEOTIDE SEQUENCE</scope>
    <source>
        <strain evidence="2">VB142</strain>
    </source>
</reference>
<gene>
    <name evidence="2" type="ORF">WDJ50_13945</name>
</gene>
<dbReference type="Pfam" id="PF04480">
    <property type="entry name" value="DUF559"/>
    <property type="match status" value="1"/>
</dbReference>
<dbReference type="PANTHER" id="PTHR38590:SF1">
    <property type="entry name" value="BLL0828 PROTEIN"/>
    <property type="match status" value="1"/>
</dbReference>
<dbReference type="SUPFAM" id="SSF52980">
    <property type="entry name" value="Restriction endonuclease-like"/>
    <property type="match status" value="1"/>
</dbReference>
<proteinExistence type="predicted"/>
<dbReference type="InterPro" id="IPR007569">
    <property type="entry name" value="DUF559"/>
</dbReference>
<dbReference type="EMBL" id="CP149782">
    <property type="protein sequence ID" value="WYF44475.1"/>
    <property type="molecule type" value="Genomic_DNA"/>
</dbReference>
<name>A0AAU6Q2I1_9DEIO</name>
<dbReference type="AlphaFoldDB" id="A0AAU6Q2I1"/>
<dbReference type="InterPro" id="IPR047216">
    <property type="entry name" value="Endonuclease_DUF559_bact"/>
</dbReference>
<dbReference type="PANTHER" id="PTHR38590">
    <property type="entry name" value="BLL0828 PROTEIN"/>
    <property type="match status" value="1"/>
</dbReference>
<sequence>MDFYAPSLKLCLELDGRTHDGEAAQAYDAERTRMLAAAGITTMRFSNAEVMGDFPAVCGAIVRACKTGTPH</sequence>
<protein>
    <submittedName>
        <fullName evidence="2">DUF559 domain-containing protein</fullName>
    </submittedName>
</protein>
<organism evidence="2">
    <name type="scientific">Deinococcus sp. VB142</name>
    <dbReference type="NCBI Taxonomy" id="3112952"/>
    <lineage>
        <taxon>Bacteria</taxon>
        <taxon>Thermotogati</taxon>
        <taxon>Deinococcota</taxon>
        <taxon>Deinococci</taxon>
        <taxon>Deinococcales</taxon>
        <taxon>Deinococcaceae</taxon>
        <taxon>Deinococcus</taxon>
    </lineage>
</organism>
<feature type="domain" description="DUF559" evidence="1">
    <location>
        <begin position="1"/>
        <end position="65"/>
    </location>
</feature>
<dbReference type="RefSeq" id="WP_339095686.1">
    <property type="nucleotide sequence ID" value="NZ_CP149782.1"/>
</dbReference>
<evidence type="ECO:0000259" key="1">
    <source>
        <dbReference type="Pfam" id="PF04480"/>
    </source>
</evidence>
<dbReference type="InterPro" id="IPR011335">
    <property type="entry name" value="Restrct_endonuc-II-like"/>
</dbReference>
<evidence type="ECO:0000313" key="2">
    <source>
        <dbReference type="EMBL" id="WYF44475.1"/>
    </source>
</evidence>